<evidence type="ECO:0000256" key="1">
    <source>
        <dbReference type="SAM" id="MobiDB-lite"/>
    </source>
</evidence>
<feature type="region of interest" description="Disordered" evidence="1">
    <location>
        <begin position="40"/>
        <end position="60"/>
    </location>
</feature>
<dbReference type="EMBL" id="MLJW01000344">
    <property type="protein sequence ID" value="OIQ89096.1"/>
    <property type="molecule type" value="Genomic_DNA"/>
</dbReference>
<dbReference type="AlphaFoldDB" id="A0A1J5QZN0"/>
<organism evidence="2">
    <name type="scientific">mine drainage metagenome</name>
    <dbReference type="NCBI Taxonomy" id="410659"/>
    <lineage>
        <taxon>unclassified sequences</taxon>
        <taxon>metagenomes</taxon>
        <taxon>ecological metagenomes</taxon>
    </lineage>
</organism>
<sequence length="352" mass="38252">MKNRHLYLAVLAFLLAGLIGWRFFGVQPAPTMSLRVEQKSLPSSSASPTDIPKSSSSRPAPVNADAAVINAVAVQSRVQQFQQALDAENARPINYYGKVIDQYGEPVSEANVVGNVMLNVGLESSGYKTFTTTTDPAGLFQFTDLRGVNIGLSITKSGYEIGKYDLASNGPDKGGHSTPADRVVFRMWKLHGAEPMVHWQLNRIGLAVDGTASSFDLVAGKRADGTGDIAIRFTRTPLSIERGKPFDWVLTFQIPTGGFAEITGPYANEAPTNGYQPTITIAEPASAKDWTPSFEHAYFFTARNGQVFGRMTVHLVGDYVTPPTHFELEVYANPAGSRNLEFDAAKAYKPKQ</sequence>
<protein>
    <recommendedName>
        <fullName evidence="3">Carboxypeptidase regulatory-like domain-containing protein</fullName>
    </recommendedName>
</protein>
<accession>A0A1J5QZN0</accession>
<gene>
    <name evidence="2" type="ORF">GALL_290010</name>
</gene>
<proteinExistence type="predicted"/>
<evidence type="ECO:0008006" key="3">
    <source>
        <dbReference type="Google" id="ProtNLM"/>
    </source>
</evidence>
<comment type="caution">
    <text evidence="2">The sequence shown here is derived from an EMBL/GenBank/DDBJ whole genome shotgun (WGS) entry which is preliminary data.</text>
</comment>
<feature type="compositionally biased region" description="Polar residues" evidence="1">
    <location>
        <begin position="40"/>
        <end position="58"/>
    </location>
</feature>
<name>A0A1J5QZN0_9ZZZZ</name>
<reference evidence="2" key="1">
    <citation type="submission" date="2016-10" db="EMBL/GenBank/DDBJ databases">
        <title>Sequence of Gallionella enrichment culture.</title>
        <authorList>
            <person name="Poehlein A."/>
            <person name="Muehling M."/>
            <person name="Daniel R."/>
        </authorList>
    </citation>
    <scope>NUCLEOTIDE SEQUENCE</scope>
</reference>
<evidence type="ECO:0000313" key="2">
    <source>
        <dbReference type="EMBL" id="OIQ89096.1"/>
    </source>
</evidence>